<accession>A0ABP9ZHM3</accession>
<dbReference type="Gene3D" id="3.40.50.360">
    <property type="match status" value="1"/>
</dbReference>
<dbReference type="InterPro" id="IPR004465">
    <property type="entry name" value="RNR_NrdI"/>
</dbReference>
<dbReference type="Proteomes" id="UP001438112">
    <property type="component" value="Unassembled WGS sequence"/>
</dbReference>
<keyword evidence="2" id="KW-1185">Reference proteome</keyword>
<dbReference type="PANTHER" id="PTHR37297">
    <property type="entry name" value="PROTEIN NRDI"/>
    <property type="match status" value="1"/>
</dbReference>
<evidence type="ECO:0000313" key="1">
    <source>
        <dbReference type="EMBL" id="GAA6114293.1"/>
    </source>
</evidence>
<evidence type="ECO:0000313" key="2">
    <source>
        <dbReference type="Proteomes" id="UP001438112"/>
    </source>
</evidence>
<dbReference type="PIRSF" id="PIRSF005087">
    <property type="entry name" value="NrdI"/>
    <property type="match status" value="1"/>
</dbReference>
<dbReference type="SUPFAM" id="SSF52218">
    <property type="entry name" value="Flavoproteins"/>
    <property type="match status" value="1"/>
</dbReference>
<dbReference type="EMBL" id="BAABVV010000033">
    <property type="protein sequence ID" value="GAA6114293.1"/>
    <property type="molecule type" value="Genomic_DNA"/>
</dbReference>
<dbReference type="PANTHER" id="PTHR37297:SF1">
    <property type="entry name" value="PROTEIN NRDI"/>
    <property type="match status" value="1"/>
</dbReference>
<gene>
    <name evidence="1" type="primary">nrdI</name>
    <name evidence="1" type="ORF">AP20H10_06560</name>
</gene>
<dbReference type="Pfam" id="PF07972">
    <property type="entry name" value="Flavodoxin_NdrI"/>
    <property type="match status" value="1"/>
</dbReference>
<sequence length="151" mass="17331">MTAIRILYISVSGNTRNFVNNLQKYAEQLHVDDETNPLIESTEISDQSDFADEKENFFAFVPTYLDGGNGIDNGVKEMMTNALGEYIDYHNNARRCLGIIGSGNKNFNEQYCLTAKRYAQKFNTEFTTDFELRGTDRDVERVYNILKNNNI</sequence>
<dbReference type="RefSeq" id="WP_053949480.1">
    <property type="nucleotide sequence ID" value="NZ_BAABVV010000033.1"/>
</dbReference>
<protein>
    <submittedName>
        <fullName evidence="1">Class Ib ribonucleoside-diphosphate reductase assembly flavoprotein NrdI</fullName>
    </submittedName>
</protein>
<name>A0ABP9ZHM3_9LACO</name>
<comment type="caution">
    <text evidence="1">The sequence shown here is derived from an EMBL/GenBank/DDBJ whole genome shotgun (WGS) entry which is preliminary data.</text>
</comment>
<dbReference type="InterPro" id="IPR029039">
    <property type="entry name" value="Flavoprotein-like_sf"/>
</dbReference>
<dbReference type="NCBIfam" id="NF002714">
    <property type="entry name" value="PRK02551.1"/>
    <property type="match status" value="1"/>
</dbReference>
<organism evidence="1 2">
    <name type="scientific">Apilactobacillus apinorum</name>
    <dbReference type="NCBI Taxonomy" id="1218495"/>
    <lineage>
        <taxon>Bacteria</taxon>
        <taxon>Bacillati</taxon>
        <taxon>Bacillota</taxon>
        <taxon>Bacilli</taxon>
        <taxon>Lactobacillales</taxon>
        <taxon>Lactobacillaceae</taxon>
        <taxon>Apilactobacillus</taxon>
    </lineage>
</organism>
<proteinExistence type="predicted"/>
<reference evidence="1 2" key="1">
    <citation type="submission" date="2024-03" db="EMBL/GenBank/DDBJ databases">
        <title>Inconsistent identification of Apilactobacillus kunkeei-related strains obtained by well-developed overall genome related indices.</title>
        <authorList>
            <person name="Maeno S."/>
            <person name="Endo A."/>
        </authorList>
    </citation>
    <scope>NUCLEOTIDE SEQUENCE [LARGE SCALE GENOMIC DNA]</scope>
    <source>
        <strain evidence="1 2">20H-10</strain>
    </source>
</reference>